<organism evidence="2 3">
    <name type="scientific">Sphingomonas palmae</name>
    <dbReference type="NCBI Taxonomy" id="1855283"/>
    <lineage>
        <taxon>Bacteria</taxon>
        <taxon>Pseudomonadati</taxon>
        <taxon>Pseudomonadota</taxon>
        <taxon>Alphaproteobacteria</taxon>
        <taxon>Sphingomonadales</taxon>
        <taxon>Sphingomonadaceae</taxon>
        <taxon>Sphingomonas</taxon>
    </lineage>
</organism>
<evidence type="ECO:0000256" key="1">
    <source>
        <dbReference type="SAM" id="Phobius"/>
    </source>
</evidence>
<evidence type="ECO:0000313" key="2">
    <source>
        <dbReference type="EMBL" id="SEL76310.1"/>
    </source>
</evidence>
<accession>A0A1H7SUM6</accession>
<gene>
    <name evidence="2" type="ORF">SAMN05216382_2572</name>
</gene>
<dbReference type="Proteomes" id="UP000199214">
    <property type="component" value="Unassembled WGS sequence"/>
</dbReference>
<dbReference type="RefSeq" id="WP_281243249.1">
    <property type="nucleotide sequence ID" value="NZ_FNZZ01000005.1"/>
</dbReference>
<dbReference type="AlphaFoldDB" id="A0A1H7SUM6"/>
<keyword evidence="1" id="KW-0812">Transmembrane</keyword>
<protein>
    <submittedName>
        <fullName evidence="2">Uncharacterized protein</fullName>
    </submittedName>
</protein>
<feature type="transmembrane region" description="Helical" evidence="1">
    <location>
        <begin position="20"/>
        <end position="43"/>
    </location>
</feature>
<keyword evidence="1" id="KW-0472">Membrane</keyword>
<sequence>MSEHIESEAFHEQSEVPISYGLYYLAFLLVATLTMLLIAGNVIG</sequence>
<reference evidence="3" key="1">
    <citation type="submission" date="2016-10" db="EMBL/GenBank/DDBJ databases">
        <authorList>
            <person name="Varghese N."/>
            <person name="Submissions S."/>
        </authorList>
    </citation>
    <scope>NUCLEOTIDE SEQUENCE [LARGE SCALE GENOMIC DNA]</scope>
    <source>
        <strain evidence="3">JS21-1</strain>
    </source>
</reference>
<proteinExistence type="predicted"/>
<dbReference type="EMBL" id="FNZZ01000005">
    <property type="protein sequence ID" value="SEL76310.1"/>
    <property type="molecule type" value="Genomic_DNA"/>
</dbReference>
<name>A0A1H7SUM6_9SPHN</name>
<evidence type="ECO:0000313" key="3">
    <source>
        <dbReference type="Proteomes" id="UP000199214"/>
    </source>
</evidence>
<keyword evidence="1" id="KW-1133">Transmembrane helix</keyword>
<keyword evidence="3" id="KW-1185">Reference proteome</keyword>